<keyword evidence="1" id="KW-0677">Repeat</keyword>
<evidence type="ECO:0000313" key="4">
    <source>
        <dbReference type="EMBL" id="PYI03604.1"/>
    </source>
</evidence>
<dbReference type="InterPro" id="IPR036770">
    <property type="entry name" value="Ankyrin_rpt-contain_sf"/>
</dbReference>
<dbReference type="EMBL" id="KZ826378">
    <property type="protein sequence ID" value="PYI03604.1"/>
    <property type="molecule type" value="Genomic_DNA"/>
</dbReference>
<accession>A0A319EIQ0</accession>
<keyword evidence="5" id="KW-1185">Reference proteome</keyword>
<evidence type="ECO:0000256" key="1">
    <source>
        <dbReference type="ARBA" id="ARBA00022737"/>
    </source>
</evidence>
<evidence type="ECO:0000256" key="3">
    <source>
        <dbReference type="PROSITE-ProRule" id="PRU00023"/>
    </source>
</evidence>
<dbReference type="PANTHER" id="PTHR24198">
    <property type="entry name" value="ANKYRIN REPEAT AND PROTEIN KINASE DOMAIN-CONTAINING PROTEIN"/>
    <property type="match status" value="1"/>
</dbReference>
<dbReference type="AlphaFoldDB" id="A0A319EIQ0"/>
<dbReference type="OrthoDB" id="366390at2759"/>
<organism evidence="4 5">
    <name type="scientific">Aspergillus sclerotiicarbonarius (strain CBS 121057 / IBT 28362)</name>
    <dbReference type="NCBI Taxonomy" id="1448318"/>
    <lineage>
        <taxon>Eukaryota</taxon>
        <taxon>Fungi</taxon>
        <taxon>Dikarya</taxon>
        <taxon>Ascomycota</taxon>
        <taxon>Pezizomycotina</taxon>
        <taxon>Eurotiomycetes</taxon>
        <taxon>Eurotiomycetidae</taxon>
        <taxon>Eurotiales</taxon>
        <taxon>Aspergillaceae</taxon>
        <taxon>Aspergillus</taxon>
        <taxon>Aspergillus subgen. Circumdati</taxon>
    </lineage>
</organism>
<protein>
    <submittedName>
        <fullName evidence="4">Ankyrin</fullName>
    </submittedName>
</protein>
<dbReference type="Pfam" id="PF12796">
    <property type="entry name" value="Ank_2"/>
    <property type="match status" value="1"/>
</dbReference>
<evidence type="ECO:0000256" key="2">
    <source>
        <dbReference type="ARBA" id="ARBA00023043"/>
    </source>
</evidence>
<dbReference type="Gene3D" id="1.25.40.20">
    <property type="entry name" value="Ankyrin repeat-containing domain"/>
    <property type="match status" value="1"/>
</dbReference>
<feature type="repeat" description="ANK" evidence="3">
    <location>
        <begin position="22"/>
        <end position="54"/>
    </location>
</feature>
<dbReference type="PROSITE" id="PS50088">
    <property type="entry name" value="ANK_REPEAT"/>
    <property type="match status" value="2"/>
</dbReference>
<keyword evidence="2 3" id="KW-0040">ANK repeat</keyword>
<dbReference type="STRING" id="1448318.A0A319EIQ0"/>
<dbReference type="PROSITE" id="PS50297">
    <property type="entry name" value="ANK_REP_REGION"/>
    <property type="match status" value="1"/>
</dbReference>
<name>A0A319EIQ0_ASPSB</name>
<feature type="repeat" description="ANK" evidence="3">
    <location>
        <begin position="61"/>
        <end position="90"/>
    </location>
</feature>
<dbReference type="VEuPathDB" id="FungiDB:BO78DRAFT_322378"/>
<dbReference type="Proteomes" id="UP000248423">
    <property type="component" value="Unassembled WGS sequence"/>
</dbReference>
<dbReference type="InterPro" id="IPR002110">
    <property type="entry name" value="Ankyrin_rpt"/>
</dbReference>
<dbReference type="SMART" id="SM00248">
    <property type="entry name" value="ANK"/>
    <property type="match status" value="2"/>
</dbReference>
<evidence type="ECO:0000313" key="5">
    <source>
        <dbReference type="Proteomes" id="UP000248423"/>
    </source>
</evidence>
<feature type="non-terminal residue" evidence="4">
    <location>
        <position position="114"/>
    </location>
</feature>
<reference evidence="4 5" key="1">
    <citation type="submission" date="2018-02" db="EMBL/GenBank/DDBJ databases">
        <title>The genomes of Aspergillus section Nigri reveals drivers in fungal speciation.</title>
        <authorList>
            <consortium name="DOE Joint Genome Institute"/>
            <person name="Vesth T.C."/>
            <person name="Nybo J."/>
            <person name="Theobald S."/>
            <person name="Brandl J."/>
            <person name="Frisvad J.C."/>
            <person name="Nielsen K.F."/>
            <person name="Lyhne E.K."/>
            <person name="Kogle M.E."/>
            <person name="Kuo A."/>
            <person name="Riley R."/>
            <person name="Clum A."/>
            <person name="Nolan M."/>
            <person name="Lipzen A."/>
            <person name="Salamov A."/>
            <person name="Henrissat B."/>
            <person name="Wiebenga A."/>
            <person name="De vries R.P."/>
            <person name="Grigoriev I.V."/>
            <person name="Mortensen U.H."/>
            <person name="Andersen M.R."/>
            <person name="Baker S.E."/>
        </authorList>
    </citation>
    <scope>NUCLEOTIDE SEQUENCE [LARGE SCALE GENOMIC DNA]</scope>
    <source>
        <strain evidence="4 5">CBS 121057</strain>
    </source>
</reference>
<dbReference type="SUPFAM" id="SSF48403">
    <property type="entry name" value="Ankyrin repeat"/>
    <property type="match status" value="1"/>
</dbReference>
<proteinExistence type="predicted"/>
<dbReference type="Pfam" id="PF00023">
    <property type="entry name" value="Ank"/>
    <property type="match status" value="1"/>
</dbReference>
<gene>
    <name evidence="4" type="ORF">BO78DRAFT_322378</name>
</gene>
<dbReference type="PANTHER" id="PTHR24198:SF165">
    <property type="entry name" value="ANKYRIN REPEAT-CONTAINING PROTEIN-RELATED"/>
    <property type="match status" value="1"/>
</dbReference>
<sequence>MGQEGIIKTLVNNGVLINEGVRYSSPLEAAAYHGQLGTVELLLQLGADYNIYKASQRGYGSALNAAAAEGHVAVVRALIAAGTDIDLGRHDKSGDTAVSIAARHGHSAVVRDLV</sequence>